<dbReference type="EMBL" id="MU006101">
    <property type="protein sequence ID" value="KAF2837039.1"/>
    <property type="molecule type" value="Genomic_DNA"/>
</dbReference>
<accession>A0A9P4S6L0</accession>
<keyword evidence="3" id="KW-1185">Reference proteome</keyword>
<sequence length="150" mass="17373">MLLAFYVLICLCFFVAFYFIYDPMLRPDVYGTLRELYRYKTTGVFPPKESFTFKYNKDRPNEGAQQADQQRRFYEGITEAMKHLDHLVWPQVFISSPLDTLVPCFRQQLTSGGIVLPDLGSQCSRVLIQRSGHRGLLYHADYGLSSVTEL</sequence>
<evidence type="ECO:0000313" key="3">
    <source>
        <dbReference type="Proteomes" id="UP000799429"/>
    </source>
</evidence>
<evidence type="ECO:0000313" key="2">
    <source>
        <dbReference type="EMBL" id="KAF2837039.1"/>
    </source>
</evidence>
<organism evidence="2 3">
    <name type="scientific">Patellaria atrata CBS 101060</name>
    <dbReference type="NCBI Taxonomy" id="1346257"/>
    <lineage>
        <taxon>Eukaryota</taxon>
        <taxon>Fungi</taxon>
        <taxon>Dikarya</taxon>
        <taxon>Ascomycota</taxon>
        <taxon>Pezizomycotina</taxon>
        <taxon>Dothideomycetes</taxon>
        <taxon>Dothideomycetes incertae sedis</taxon>
        <taxon>Patellariales</taxon>
        <taxon>Patellariaceae</taxon>
        <taxon>Patellaria</taxon>
    </lineage>
</organism>
<feature type="transmembrane region" description="Helical" evidence="1">
    <location>
        <begin position="6"/>
        <end position="25"/>
    </location>
</feature>
<protein>
    <submittedName>
        <fullName evidence="2">Uncharacterized protein</fullName>
    </submittedName>
</protein>
<dbReference type="Proteomes" id="UP000799429">
    <property type="component" value="Unassembled WGS sequence"/>
</dbReference>
<dbReference type="AlphaFoldDB" id="A0A9P4S6L0"/>
<proteinExistence type="predicted"/>
<name>A0A9P4S6L0_9PEZI</name>
<keyword evidence="1" id="KW-1133">Transmembrane helix</keyword>
<evidence type="ECO:0000256" key="1">
    <source>
        <dbReference type="SAM" id="Phobius"/>
    </source>
</evidence>
<feature type="non-terminal residue" evidence="2">
    <location>
        <position position="150"/>
    </location>
</feature>
<reference evidence="2" key="1">
    <citation type="journal article" date="2020" name="Stud. Mycol.">
        <title>101 Dothideomycetes genomes: a test case for predicting lifestyles and emergence of pathogens.</title>
        <authorList>
            <person name="Haridas S."/>
            <person name="Albert R."/>
            <person name="Binder M."/>
            <person name="Bloem J."/>
            <person name="Labutti K."/>
            <person name="Salamov A."/>
            <person name="Andreopoulos B."/>
            <person name="Baker S."/>
            <person name="Barry K."/>
            <person name="Bills G."/>
            <person name="Bluhm B."/>
            <person name="Cannon C."/>
            <person name="Castanera R."/>
            <person name="Culley D."/>
            <person name="Daum C."/>
            <person name="Ezra D."/>
            <person name="Gonzalez J."/>
            <person name="Henrissat B."/>
            <person name="Kuo A."/>
            <person name="Liang C."/>
            <person name="Lipzen A."/>
            <person name="Lutzoni F."/>
            <person name="Magnuson J."/>
            <person name="Mondo S."/>
            <person name="Nolan M."/>
            <person name="Ohm R."/>
            <person name="Pangilinan J."/>
            <person name="Park H.-J."/>
            <person name="Ramirez L."/>
            <person name="Alfaro M."/>
            <person name="Sun H."/>
            <person name="Tritt A."/>
            <person name="Yoshinaga Y."/>
            <person name="Zwiers L.-H."/>
            <person name="Turgeon B."/>
            <person name="Goodwin S."/>
            <person name="Spatafora J."/>
            <person name="Crous P."/>
            <person name="Grigoriev I."/>
        </authorList>
    </citation>
    <scope>NUCLEOTIDE SEQUENCE</scope>
    <source>
        <strain evidence="2">CBS 101060</strain>
    </source>
</reference>
<keyword evidence="1" id="KW-0472">Membrane</keyword>
<comment type="caution">
    <text evidence="2">The sequence shown here is derived from an EMBL/GenBank/DDBJ whole genome shotgun (WGS) entry which is preliminary data.</text>
</comment>
<keyword evidence="1" id="KW-0812">Transmembrane</keyword>
<gene>
    <name evidence="2" type="ORF">M501DRAFT_996185</name>
</gene>